<evidence type="ECO:0000313" key="3">
    <source>
        <dbReference type="Proteomes" id="UP001059950"/>
    </source>
</evidence>
<dbReference type="Pfam" id="PF11604">
    <property type="entry name" value="CusF_Ec"/>
    <property type="match status" value="1"/>
</dbReference>
<feature type="region of interest" description="Disordered" evidence="1">
    <location>
        <begin position="1"/>
        <end position="21"/>
    </location>
</feature>
<organism evidence="2 3">
    <name type="scientific">Amphritea atlantica</name>
    <dbReference type="NCBI Taxonomy" id="355243"/>
    <lineage>
        <taxon>Bacteria</taxon>
        <taxon>Pseudomonadati</taxon>
        <taxon>Pseudomonadota</taxon>
        <taxon>Gammaproteobacteria</taxon>
        <taxon>Oceanospirillales</taxon>
        <taxon>Oceanospirillaceae</taxon>
        <taxon>Amphritea</taxon>
    </lineage>
</organism>
<protein>
    <submittedName>
        <fullName evidence="2">Copper-binding protein</fullName>
    </submittedName>
</protein>
<sequence length="99" mass="11110">MSHNSGSHNAEHSSSKSTSMKMAVEEVVAEGVVKRVLADSNQIMVHHQPIPEWNMSAMQMKFNLADGLSVADFKEGQAIRFRLQQSHMMKFTIVKLLEP</sequence>
<gene>
    <name evidence="2" type="ORF">KDX31_04055</name>
</gene>
<reference evidence="2" key="1">
    <citation type="submission" date="2021-04" db="EMBL/GenBank/DDBJ databases">
        <title>Oceanospirillales bacteria with DddD are important DMSP degraders in coastal seawater.</title>
        <authorList>
            <person name="Liu J."/>
        </authorList>
    </citation>
    <scope>NUCLEOTIDE SEQUENCE</scope>
    <source>
        <strain evidence="2">GY6</strain>
    </source>
</reference>
<dbReference type="Proteomes" id="UP001059950">
    <property type="component" value="Chromosome"/>
</dbReference>
<evidence type="ECO:0000256" key="1">
    <source>
        <dbReference type="SAM" id="MobiDB-lite"/>
    </source>
</evidence>
<dbReference type="Gene3D" id="2.40.50.320">
    <property type="entry name" value="Copper binding periplasmic protein CusF"/>
    <property type="match status" value="1"/>
</dbReference>
<proteinExistence type="predicted"/>
<evidence type="ECO:0000313" key="2">
    <source>
        <dbReference type="EMBL" id="UTW04199.1"/>
    </source>
</evidence>
<accession>A0ABY5GWP1</accession>
<dbReference type="InterPro" id="IPR042230">
    <property type="entry name" value="CusF_sf"/>
</dbReference>
<dbReference type="EMBL" id="CP073344">
    <property type="protein sequence ID" value="UTW04199.1"/>
    <property type="molecule type" value="Genomic_DNA"/>
</dbReference>
<dbReference type="InterPro" id="IPR021647">
    <property type="entry name" value="CusF_Ec"/>
</dbReference>
<keyword evidence="3" id="KW-1185">Reference proteome</keyword>
<name>A0ABY5GWP1_9GAMM</name>